<dbReference type="Gene3D" id="2.170.150.80">
    <property type="entry name" value="NAC domain"/>
    <property type="match status" value="1"/>
</dbReference>
<keyword evidence="1" id="KW-0805">Transcription regulation</keyword>
<keyword evidence="2" id="KW-0238">DNA-binding</keyword>
<dbReference type="PANTHER" id="PTHR31719:SF130">
    <property type="entry name" value="NAC DOMAIN-CONTAINING PROTEIN 18"/>
    <property type="match status" value="1"/>
</dbReference>
<dbReference type="OrthoDB" id="1722228at2759"/>
<evidence type="ECO:0000256" key="3">
    <source>
        <dbReference type="ARBA" id="ARBA00023163"/>
    </source>
</evidence>
<gene>
    <name evidence="7" type="ORF">CJ030_MR4G028386</name>
</gene>
<protein>
    <recommendedName>
        <fullName evidence="6">NAC domain-containing protein</fullName>
    </recommendedName>
</protein>
<organism evidence="7 8">
    <name type="scientific">Morella rubra</name>
    <name type="common">Chinese bayberry</name>
    <dbReference type="NCBI Taxonomy" id="262757"/>
    <lineage>
        <taxon>Eukaryota</taxon>
        <taxon>Viridiplantae</taxon>
        <taxon>Streptophyta</taxon>
        <taxon>Embryophyta</taxon>
        <taxon>Tracheophyta</taxon>
        <taxon>Spermatophyta</taxon>
        <taxon>Magnoliopsida</taxon>
        <taxon>eudicotyledons</taxon>
        <taxon>Gunneridae</taxon>
        <taxon>Pentapetalae</taxon>
        <taxon>rosids</taxon>
        <taxon>fabids</taxon>
        <taxon>Fagales</taxon>
        <taxon>Myricaceae</taxon>
        <taxon>Morella</taxon>
    </lineage>
</organism>
<accession>A0A6A1VXK5</accession>
<keyword evidence="8" id="KW-1185">Reference proteome</keyword>
<feature type="region of interest" description="Disordered" evidence="5">
    <location>
        <begin position="144"/>
        <end position="176"/>
    </location>
</feature>
<dbReference type="InterPro" id="IPR003441">
    <property type="entry name" value="NAC-dom"/>
</dbReference>
<dbReference type="EMBL" id="RXIC02000022">
    <property type="protein sequence ID" value="KAB1217505.1"/>
    <property type="molecule type" value="Genomic_DNA"/>
</dbReference>
<feature type="domain" description="NAC" evidence="6">
    <location>
        <begin position="14"/>
        <end position="162"/>
    </location>
</feature>
<evidence type="ECO:0000259" key="6">
    <source>
        <dbReference type="PROSITE" id="PS51005"/>
    </source>
</evidence>
<dbReference type="Proteomes" id="UP000516437">
    <property type="component" value="Chromosome 4"/>
</dbReference>
<name>A0A6A1VXK5_9ROSI</name>
<dbReference type="GO" id="GO:0006355">
    <property type="term" value="P:regulation of DNA-templated transcription"/>
    <property type="evidence" value="ECO:0007669"/>
    <property type="project" value="InterPro"/>
</dbReference>
<feature type="compositionally biased region" description="Low complexity" evidence="5">
    <location>
        <begin position="144"/>
        <end position="159"/>
    </location>
</feature>
<dbReference type="GO" id="GO:0003677">
    <property type="term" value="F:DNA binding"/>
    <property type="evidence" value="ECO:0007669"/>
    <property type="project" value="UniProtKB-KW"/>
</dbReference>
<keyword evidence="3" id="KW-0804">Transcription</keyword>
<reference evidence="7 8" key="1">
    <citation type="journal article" date="2019" name="Plant Biotechnol. J.">
        <title>The red bayberry genome and genetic basis of sex determination.</title>
        <authorList>
            <person name="Jia H.M."/>
            <person name="Jia H.J."/>
            <person name="Cai Q.L."/>
            <person name="Wang Y."/>
            <person name="Zhao H.B."/>
            <person name="Yang W.F."/>
            <person name="Wang G.Y."/>
            <person name="Li Y.H."/>
            <person name="Zhan D.L."/>
            <person name="Shen Y.T."/>
            <person name="Niu Q.F."/>
            <person name="Chang L."/>
            <person name="Qiu J."/>
            <person name="Zhao L."/>
            <person name="Xie H.B."/>
            <person name="Fu W.Y."/>
            <person name="Jin J."/>
            <person name="Li X.W."/>
            <person name="Jiao Y."/>
            <person name="Zhou C.C."/>
            <person name="Tu T."/>
            <person name="Chai C.Y."/>
            <person name="Gao J.L."/>
            <person name="Fan L.J."/>
            <person name="van de Weg E."/>
            <person name="Wang J.Y."/>
            <person name="Gao Z.S."/>
        </authorList>
    </citation>
    <scope>NUCLEOTIDE SEQUENCE [LARGE SCALE GENOMIC DNA]</scope>
    <source>
        <tissue evidence="7">Leaves</tissue>
    </source>
</reference>
<dbReference type="SUPFAM" id="SSF101941">
    <property type="entry name" value="NAC domain"/>
    <property type="match status" value="1"/>
</dbReference>
<keyword evidence="4" id="KW-0539">Nucleus</keyword>
<dbReference type="PROSITE" id="PS51005">
    <property type="entry name" value="NAC"/>
    <property type="match status" value="1"/>
</dbReference>
<feature type="compositionally biased region" description="Basic and acidic residues" evidence="5">
    <location>
        <begin position="160"/>
        <end position="176"/>
    </location>
</feature>
<sequence>MDKFSFAQNGVVRLPPGFRFQPTDEELVFRYLKCKVFSCPLPASIIPEVNVCNYDPWDLPGDLEQERNYVLRFAQIHNASSLQNSFDQVEKWVICRIFLKPGSAINNNVIIQSSGVNKVENIGTAQPRLLDFRRGYEIDLDRVSSSCSSSSSSRSITEVSSREADHHEEGRPCSKC</sequence>
<comment type="caution">
    <text evidence="7">The sequence shown here is derived from an EMBL/GenBank/DDBJ whole genome shotgun (WGS) entry which is preliminary data.</text>
</comment>
<evidence type="ECO:0000313" key="8">
    <source>
        <dbReference type="Proteomes" id="UP000516437"/>
    </source>
</evidence>
<evidence type="ECO:0000256" key="2">
    <source>
        <dbReference type="ARBA" id="ARBA00023125"/>
    </source>
</evidence>
<evidence type="ECO:0000256" key="5">
    <source>
        <dbReference type="SAM" id="MobiDB-lite"/>
    </source>
</evidence>
<dbReference type="PANTHER" id="PTHR31719">
    <property type="entry name" value="NAC TRANSCRIPTION FACTOR 56"/>
    <property type="match status" value="1"/>
</dbReference>
<evidence type="ECO:0000313" key="7">
    <source>
        <dbReference type="EMBL" id="KAB1217505.1"/>
    </source>
</evidence>
<dbReference type="AlphaFoldDB" id="A0A6A1VXK5"/>
<dbReference type="Pfam" id="PF02365">
    <property type="entry name" value="NAM"/>
    <property type="match status" value="1"/>
</dbReference>
<evidence type="ECO:0000256" key="4">
    <source>
        <dbReference type="ARBA" id="ARBA00023242"/>
    </source>
</evidence>
<evidence type="ECO:0000256" key="1">
    <source>
        <dbReference type="ARBA" id="ARBA00023015"/>
    </source>
</evidence>
<proteinExistence type="predicted"/>
<dbReference type="InterPro" id="IPR036093">
    <property type="entry name" value="NAC_dom_sf"/>
</dbReference>